<evidence type="ECO:0000256" key="7">
    <source>
        <dbReference type="RuleBase" id="RU003872"/>
    </source>
</evidence>
<dbReference type="GO" id="GO:0022627">
    <property type="term" value="C:cytosolic small ribosomal subunit"/>
    <property type="evidence" value="ECO:0007669"/>
    <property type="project" value="UniProtKB-UniRule"/>
</dbReference>
<reference evidence="9 10" key="1">
    <citation type="submission" date="2019-03" db="EMBL/GenBank/DDBJ databases">
        <title>Genomic Encyclopedia of Type Strains, Phase IV (KMG-IV): sequencing the most valuable type-strain genomes for metagenomic binning, comparative biology and taxonomic classification.</title>
        <authorList>
            <person name="Goeker M."/>
        </authorList>
    </citation>
    <scope>NUCLEOTIDE SEQUENCE [LARGE SCALE GENOMIC DNA]</scope>
    <source>
        <strain evidence="9 10">DSM 20467</strain>
    </source>
</reference>
<dbReference type="GO" id="GO:0006412">
    <property type="term" value="P:translation"/>
    <property type="evidence" value="ECO:0007669"/>
    <property type="project" value="UniProtKB-UniRule"/>
</dbReference>
<evidence type="ECO:0000256" key="1">
    <source>
        <dbReference type="ARBA" id="ARBA00010254"/>
    </source>
</evidence>
<dbReference type="AlphaFoldDB" id="A0A4R3KA88"/>
<evidence type="ECO:0000256" key="4">
    <source>
        <dbReference type="ARBA" id="ARBA00022980"/>
    </source>
</evidence>
<keyword evidence="3 6" id="KW-0694">RNA-binding</keyword>
<dbReference type="PANTHER" id="PTHR10744:SF1">
    <property type="entry name" value="SMALL RIBOSOMAL SUBUNIT PROTEIN US17M"/>
    <property type="match status" value="1"/>
</dbReference>
<dbReference type="CDD" id="cd00364">
    <property type="entry name" value="Ribosomal_uS17"/>
    <property type="match status" value="1"/>
</dbReference>
<dbReference type="HAMAP" id="MF_01345_B">
    <property type="entry name" value="Ribosomal_uS17_B"/>
    <property type="match status" value="1"/>
</dbReference>
<dbReference type="NCBIfam" id="TIGR03635">
    <property type="entry name" value="uS17_bact"/>
    <property type="match status" value="1"/>
</dbReference>
<keyword evidence="5 6" id="KW-0687">Ribonucleoprotein</keyword>
<keyword evidence="2 6" id="KW-0699">rRNA-binding</keyword>
<dbReference type="SUPFAM" id="SSF50249">
    <property type="entry name" value="Nucleic acid-binding proteins"/>
    <property type="match status" value="1"/>
</dbReference>
<dbReference type="EMBL" id="SMAA01000005">
    <property type="protein sequence ID" value="TCS80006.1"/>
    <property type="molecule type" value="Genomic_DNA"/>
</dbReference>
<dbReference type="Gene3D" id="2.40.50.140">
    <property type="entry name" value="Nucleic acid-binding proteins"/>
    <property type="match status" value="1"/>
</dbReference>
<dbReference type="PANTHER" id="PTHR10744">
    <property type="entry name" value="40S RIBOSOMAL PROTEIN S11 FAMILY MEMBER"/>
    <property type="match status" value="1"/>
</dbReference>
<evidence type="ECO:0000256" key="8">
    <source>
        <dbReference type="SAM" id="MobiDB-lite"/>
    </source>
</evidence>
<dbReference type="Pfam" id="PF00366">
    <property type="entry name" value="Ribosomal_S17"/>
    <property type="match status" value="1"/>
</dbReference>
<dbReference type="InterPro" id="IPR019979">
    <property type="entry name" value="Ribosomal_uS17_CS"/>
</dbReference>
<protein>
    <recommendedName>
        <fullName evidence="6">Small ribosomal subunit protein uS17</fullName>
    </recommendedName>
</protein>
<comment type="function">
    <text evidence="6">One of the primary rRNA binding proteins, it binds specifically to the 5'-end of 16S ribosomal RNA.</text>
</comment>
<evidence type="ECO:0000256" key="6">
    <source>
        <dbReference type="HAMAP-Rule" id="MF_01345"/>
    </source>
</evidence>
<evidence type="ECO:0000313" key="9">
    <source>
        <dbReference type="EMBL" id="TCS80006.1"/>
    </source>
</evidence>
<proteinExistence type="inferred from homology"/>
<dbReference type="NCBIfam" id="NF004123">
    <property type="entry name" value="PRK05610.1"/>
    <property type="match status" value="1"/>
</dbReference>
<dbReference type="PRINTS" id="PR00973">
    <property type="entry name" value="RIBOSOMALS17"/>
</dbReference>
<evidence type="ECO:0000256" key="3">
    <source>
        <dbReference type="ARBA" id="ARBA00022884"/>
    </source>
</evidence>
<organism evidence="9 10">
    <name type="scientific">Pectinatus cerevisiiphilus</name>
    <dbReference type="NCBI Taxonomy" id="86956"/>
    <lineage>
        <taxon>Bacteria</taxon>
        <taxon>Bacillati</taxon>
        <taxon>Bacillota</taxon>
        <taxon>Negativicutes</taxon>
        <taxon>Selenomonadales</taxon>
        <taxon>Selenomonadaceae</taxon>
        <taxon>Pectinatus</taxon>
    </lineage>
</organism>
<sequence>MLDDDMHKEGGSFMSERNERKTKIGKVVSDKMEKTVVVAVEDLEQHALYKKSIKKTVKFKAHDENNDAHIGDTVSLMETRPLSKDKRWRVVKILERAK</sequence>
<dbReference type="PROSITE" id="PS00056">
    <property type="entry name" value="RIBOSOMAL_S17"/>
    <property type="match status" value="1"/>
</dbReference>
<dbReference type="InterPro" id="IPR012340">
    <property type="entry name" value="NA-bd_OB-fold"/>
</dbReference>
<dbReference type="InterPro" id="IPR000266">
    <property type="entry name" value="Ribosomal_uS17"/>
</dbReference>
<feature type="region of interest" description="Disordered" evidence="8">
    <location>
        <begin position="1"/>
        <end position="26"/>
    </location>
</feature>
<evidence type="ECO:0000313" key="10">
    <source>
        <dbReference type="Proteomes" id="UP000295188"/>
    </source>
</evidence>
<keyword evidence="10" id="KW-1185">Reference proteome</keyword>
<dbReference type="GO" id="GO:0003735">
    <property type="term" value="F:structural constituent of ribosome"/>
    <property type="evidence" value="ECO:0007669"/>
    <property type="project" value="UniProtKB-UniRule"/>
</dbReference>
<dbReference type="GO" id="GO:0019843">
    <property type="term" value="F:rRNA binding"/>
    <property type="evidence" value="ECO:0007669"/>
    <property type="project" value="UniProtKB-UniRule"/>
</dbReference>
<gene>
    <name evidence="6" type="primary">rpsQ</name>
    <name evidence="9" type="ORF">EDC37_10574</name>
</gene>
<dbReference type="Proteomes" id="UP000295188">
    <property type="component" value="Unassembled WGS sequence"/>
</dbReference>
<evidence type="ECO:0000256" key="5">
    <source>
        <dbReference type="ARBA" id="ARBA00023274"/>
    </source>
</evidence>
<keyword evidence="4 6" id="KW-0689">Ribosomal protein</keyword>
<dbReference type="FunFam" id="2.40.50.140:FF:000123">
    <property type="entry name" value="30S ribosomal protein S17"/>
    <property type="match status" value="1"/>
</dbReference>
<name>A0A4R3KA88_9FIRM</name>
<accession>A0A4R3KA88</accession>
<comment type="subunit">
    <text evidence="6">Part of the 30S ribosomal subunit.</text>
</comment>
<evidence type="ECO:0000256" key="2">
    <source>
        <dbReference type="ARBA" id="ARBA00022730"/>
    </source>
</evidence>
<dbReference type="InterPro" id="IPR019984">
    <property type="entry name" value="Ribosomal_uS17_bact/chlr"/>
</dbReference>
<comment type="caution">
    <text evidence="9">The sequence shown here is derived from an EMBL/GenBank/DDBJ whole genome shotgun (WGS) entry which is preliminary data.</text>
</comment>
<comment type="similarity">
    <text evidence="1 6 7">Belongs to the universal ribosomal protein uS17 family.</text>
</comment>